<evidence type="ECO:0000313" key="1">
    <source>
        <dbReference type="EMBL" id="ALR75630.1"/>
    </source>
</evidence>
<protein>
    <submittedName>
        <fullName evidence="1">Uncharacterized protein</fullName>
    </submittedName>
</protein>
<dbReference type="RefSeq" id="WP_062740450.1">
    <property type="nucleotide sequence ID" value="NZ_CP012871.1"/>
</dbReference>
<dbReference type="Proteomes" id="UP000069162">
    <property type="component" value="Chromosome"/>
</dbReference>
<dbReference type="EMBL" id="CP012871">
    <property type="protein sequence ID" value="ALR75630.1"/>
    <property type="molecule type" value="Genomic_DNA"/>
</dbReference>
<reference evidence="2" key="1">
    <citation type="submission" date="2015-10" db="EMBL/GenBank/DDBJ databases">
        <title>Complete Genome Sequencing of Klebsiella sp. strain G5.</title>
        <authorList>
            <person name="Chan K.-G."/>
            <person name="Chen J.-W."/>
        </authorList>
    </citation>
    <scope>NUCLEOTIDE SEQUENCE [LARGE SCALE GENOMIC DNA]</scope>
    <source>
        <strain evidence="2">G5</strain>
    </source>
</reference>
<organism evidence="1 2">
    <name type="scientific">[Enterobacter] lignolyticus</name>
    <dbReference type="NCBI Taxonomy" id="1334193"/>
    <lineage>
        <taxon>Bacteria</taxon>
        <taxon>Pseudomonadati</taxon>
        <taxon>Pseudomonadota</taxon>
        <taxon>Gammaproteobacteria</taxon>
        <taxon>Enterobacterales</taxon>
        <taxon>Enterobacteriaceae</taxon>
        <taxon>Pluralibacter</taxon>
    </lineage>
</organism>
<dbReference type="KEGG" id="kle:AO703_04720"/>
<dbReference type="AlphaFoldDB" id="A0A806X2G9"/>
<accession>A0A806X2G9</accession>
<gene>
    <name evidence="1" type="ORF">AO703_04720</name>
</gene>
<proteinExistence type="predicted"/>
<evidence type="ECO:0000313" key="2">
    <source>
        <dbReference type="Proteomes" id="UP000069162"/>
    </source>
</evidence>
<name>A0A806X2G9_9ENTR</name>
<sequence>MSWRKKKCHENRFQYGTSATKNVPQWNVFYDKNGKMRSLTALLTQPPPPCASVYASFFSRVYAMCGNRFVGNRFPGSGFPQKRPIWIAILTLYVDLRSNMEHIIFCRVPFKNKNDIGFFVGSAPYSNGNASHATMNY</sequence>